<dbReference type="InterPro" id="IPR023606">
    <property type="entry name" value="CoA-Trfase_III_dom_1_sf"/>
</dbReference>
<dbReference type="Gene3D" id="3.30.1540.10">
    <property type="entry name" value="formyl-coa transferase, domain 3"/>
    <property type="match status" value="1"/>
</dbReference>
<keyword evidence="1" id="KW-0413">Isomerase</keyword>
<protein>
    <submittedName>
        <fullName evidence="1">2-methylfumaryl-CoA isomerase</fullName>
    </submittedName>
</protein>
<name>A0A652YQC4_NOCGL</name>
<dbReference type="Pfam" id="PF02515">
    <property type="entry name" value="CoA_transf_3"/>
    <property type="match status" value="1"/>
</dbReference>
<comment type="caution">
    <text evidence="1">The sequence shown here is derived from an EMBL/GenBank/DDBJ whole genome shotgun (WGS) entry which is preliminary data.</text>
</comment>
<dbReference type="InterPro" id="IPR003673">
    <property type="entry name" value="CoA-Trfase_fam_III"/>
</dbReference>
<dbReference type="GO" id="GO:0016853">
    <property type="term" value="F:isomerase activity"/>
    <property type="evidence" value="ECO:0007669"/>
    <property type="project" value="UniProtKB-KW"/>
</dbReference>
<proteinExistence type="predicted"/>
<dbReference type="InterPro" id="IPR044855">
    <property type="entry name" value="CoA-Trfase_III_dom3_sf"/>
</dbReference>
<dbReference type="Gene3D" id="3.40.50.10540">
    <property type="entry name" value="Crotonobetainyl-coa:carnitine coa-transferase, domain 1"/>
    <property type="match status" value="1"/>
</dbReference>
<dbReference type="AlphaFoldDB" id="A0A652YQC4"/>
<dbReference type="InterPro" id="IPR050509">
    <property type="entry name" value="CoA-transferase_III"/>
</dbReference>
<evidence type="ECO:0000313" key="1">
    <source>
        <dbReference type="EMBL" id="TYQ04712.1"/>
    </source>
</evidence>
<gene>
    <name evidence="1" type="ORF">FNL38_10362</name>
</gene>
<dbReference type="PANTHER" id="PTHR48228:SF5">
    <property type="entry name" value="ALPHA-METHYLACYL-COA RACEMASE"/>
    <property type="match status" value="1"/>
</dbReference>
<dbReference type="PANTHER" id="PTHR48228">
    <property type="entry name" value="SUCCINYL-COA--D-CITRAMALATE COA-TRANSFERASE"/>
    <property type="match status" value="1"/>
</dbReference>
<dbReference type="EMBL" id="VNIQ01000003">
    <property type="protein sequence ID" value="TYQ04712.1"/>
    <property type="molecule type" value="Genomic_DNA"/>
</dbReference>
<reference evidence="1" key="1">
    <citation type="submission" date="2019-07" db="EMBL/GenBank/DDBJ databases">
        <title>Genomic Encyclopedia of Type Strains, Phase IV (KMG-IV): sequencing the most valuable type-strain genomes for metagenomic binning, comparative biology and taxonomic classification.</title>
        <authorList>
            <person name="Goeker M."/>
        </authorList>
    </citation>
    <scope>NUCLEOTIDE SEQUENCE</scope>
    <source>
        <strain evidence="1">DSM 44596</strain>
    </source>
</reference>
<dbReference type="SUPFAM" id="SSF89796">
    <property type="entry name" value="CoA-transferase family III (CaiB/BaiF)"/>
    <property type="match status" value="1"/>
</dbReference>
<accession>A0A652YQC4</accession>
<organism evidence="1">
    <name type="scientific">Nocardia globerula</name>
    <dbReference type="NCBI Taxonomy" id="1818"/>
    <lineage>
        <taxon>Bacteria</taxon>
        <taxon>Bacillati</taxon>
        <taxon>Actinomycetota</taxon>
        <taxon>Actinomycetes</taxon>
        <taxon>Mycobacteriales</taxon>
        <taxon>Nocardiaceae</taxon>
        <taxon>Nocardia</taxon>
    </lineage>
</organism>
<sequence length="409" mass="43164">MTTQNTSTGPLAGLRIIEISSFVAAPLCGLTLSQLGAEVIRIDPIGGASDYNRWPVTDHGESIYWTGLNKGKKSLAVNMRSDEGQALVQQLVTAPGPGNGILVTNAGGRAWMSHATLAALREDVITLEILGRRDGSPGVDYTVNAGLGFPMMTGPSDHAGVVNHVLPAWDMACGLHAALAITSAARKRDTTGEGSQITLPLEDVALATAGTLGYFTEVQINGHSRTSGGNAVYGTYGIDFVTSDNERFMIVALTTRHFRDLTAVTGTTEAVEAVEAALGADFTTEADRYTHREVLTALFSRWFREHSGSEVAAALDKTSILSERYRSFAEVVESGELEKNPMFTTLEQPRIGSYLAAGHPASFNGTHFTTGPAPVVGEDSVTVLAEILGTTADRAAELAENGTVGVPSL</sequence>